<name>A0AAF0TNP9_SOLVR</name>
<dbReference type="EMBL" id="CP133615">
    <property type="protein sequence ID" value="WMV27097.1"/>
    <property type="molecule type" value="Genomic_DNA"/>
</dbReference>
<accession>A0AAF0TNP9</accession>
<dbReference type="Proteomes" id="UP001234989">
    <property type="component" value="Chromosome 4"/>
</dbReference>
<comment type="similarity">
    <text evidence="1">Belongs to the mTERF family.</text>
</comment>
<keyword evidence="2" id="KW-0806">Transcription termination</keyword>
<evidence type="ECO:0000256" key="2">
    <source>
        <dbReference type="ARBA" id="ARBA00022472"/>
    </source>
</evidence>
<dbReference type="SMART" id="SM00733">
    <property type="entry name" value="Mterf"/>
    <property type="match status" value="4"/>
</dbReference>
<dbReference type="Gene3D" id="1.25.70.10">
    <property type="entry name" value="Transcription termination factor 3, mitochondrial"/>
    <property type="match status" value="1"/>
</dbReference>
<proteinExistence type="inferred from homology"/>
<evidence type="ECO:0000313" key="4">
    <source>
        <dbReference type="EMBL" id="WMV27097.1"/>
    </source>
</evidence>
<dbReference type="InterPro" id="IPR003690">
    <property type="entry name" value="MTERF"/>
</dbReference>
<dbReference type="AlphaFoldDB" id="A0AAF0TNP9"/>
<dbReference type="PANTHER" id="PTHR13068:SF198">
    <property type="match status" value="1"/>
</dbReference>
<dbReference type="GO" id="GO:0003676">
    <property type="term" value="F:nucleic acid binding"/>
    <property type="evidence" value="ECO:0007669"/>
    <property type="project" value="InterPro"/>
</dbReference>
<dbReference type="InterPro" id="IPR038538">
    <property type="entry name" value="MTERF_sf"/>
</dbReference>
<keyword evidence="2" id="KW-0804">Transcription</keyword>
<evidence type="ECO:0000256" key="3">
    <source>
        <dbReference type="ARBA" id="ARBA00022946"/>
    </source>
</evidence>
<dbReference type="Pfam" id="PF02536">
    <property type="entry name" value="mTERF"/>
    <property type="match status" value="2"/>
</dbReference>
<dbReference type="GO" id="GO:0006353">
    <property type="term" value="P:DNA-templated transcription termination"/>
    <property type="evidence" value="ECO:0007669"/>
    <property type="project" value="UniProtKB-KW"/>
</dbReference>
<keyword evidence="3" id="KW-0809">Transit peptide</keyword>
<evidence type="ECO:0000256" key="1">
    <source>
        <dbReference type="ARBA" id="ARBA00007692"/>
    </source>
</evidence>
<organism evidence="4 5">
    <name type="scientific">Solanum verrucosum</name>
    <dbReference type="NCBI Taxonomy" id="315347"/>
    <lineage>
        <taxon>Eukaryota</taxon>
        <taxon>Viridiplantae</taxon>
        <taxon>Streptophyta</taxon>
        <taxon>Embryophyta</taxon>
        <taxon>Tracheophyta</taxon>
        <taxon>Spermatophyta</taxon>
        <taxon>Magnoliopsida</taxon>
        <taxon>eudicotyledons</taxon>
        <taxon>Gunneridae</taxon>
        <taxon>Pentapetalae</taxon>
        <taxon>asterids</taxon>
        <taxon>lamiids</taxon>
        <taxon>Solanales</taxon>
        <taxon>Solanaceae</taxon>
        <taxon>Solanoideae</taxon>
        <taxon>Solaneae</taxon>
        <taxon>Solanum</taxon>
    </lineage>
</organism>
<sequence>MLSRIYRFRHTGSCGLPSLLPVAVSGPHLSENSLFGSVGFSKDDEAISTATKIFLDKYLFVIENVVKARVKCPQMCPLGSGRSLFSSYDTKIIKLSNFFAAILSTLFFISGSWSQFCYSTSATVHSQNPLLSNYLIKSLEFSRYEANAAAAKLNSVKAPKNPDLVIKFFQEMGLERTEIKKLVSITPRLLFSDVNRTLKPKFQCLREVRVSGSDLVDLFLADGKALYNAVGSHLRSNLDFLRKLVSNEETLVKLIKRSPYLLAVNGPKIFEPKILLLQKFGFSNDQIEKLILQKPRILLQKFEWLEEILHKAEKDLQISPTSGMFMYGVLAVIALGKSTVENKMGVFRSCGWCDQDIMTVFRKQPLCLAMSEARVLRALDVFTRVLGCKPEYLISNPALLMLSLDKRVIPRNQVLKVLEEKKLNQKVSFSRAMYISEPMFRSEFVLPYKDEIPNLYESYVTCVRR</sequence>
<evidence type="ECO:0000313" key="5">
    <source>
        <dbReference type="Proteomes" id="UP001234989"/>
    </source>
</evidence>
<reference evidence="4" key="1">
    <citation type="submission" date="2023-08" db="EMBL/GenBank/DDBJ databases">
        <title>A de novo genome assembly of Solanum verrucosum Schlechtendal, a Mexican diploid species geographically isolated from the other diploid A-genome species in potato relatives.</title>
        <authorList>
            <person name="Hosaka K."/>
        </authorList>
    </citation>
    <scope>NUCLEOTIDE SEQUENCE</scope>
    <source>
        <tissue evidence="4">Young leaves</tissue>
    </source>
</reference>
<dbReference type="FunFam" id="1.25.70.10:FF:000001">
    <property type="entry name" value="Mitochondrial transcription termination factor-like"/>
    <property type="match status" value="1"/>
</dbReference>
<dbReference type="PANTHER" id="PTHR13068">
    <property type="entry name" value="CGI-12 PROTEIN-RELATED"/>
    <property type="match status" value="1"/>
</dbReference>
<gene>
    <name evidence="4" type="ORF">MTR67_020482</name>
</gene>
<protein>
    <submittedName>
        <fullName evidence="4">Uncharacterized protein</fullName>
    </submittedName>
</protein>
<keyword evidence="5" id="KW-1185">Reference proteome</keyword>
<keyword evidence="2" id="KW-0805">Transcription regulation</keyword>